<evidence type="ECO:0000313" key="4">
    <source>
        <dbReference type="Proteomes" id="UP000567179"/>
    </source>
</evidence>
<keyword evidence="4" id="KW-1185">Reference proteome</keyword>
<dbReference type="InterPro" id="IPR050993">
    <property type="entry name" value="Isochorismatase_domain"/>
</dbReference>
<dbReference type="AlphaFoldDB" id="A0A8H5BFL3"/>
<dbReference type="EMBL" id="JAACJJ010000028">
    <property type="protein sequence ID" value="KAF5322173.1"/>
    <property type="molecule type" value="Genomic_DNA"/>
</dbReference>
<dbReference type="OrthoDB" id="269496at2759"/>
<organism evidence="3 4">
    <name type="scientific">Psilocybe cf. subviscida</name>
    <dbReference type="NCBI Taxonomy" id="2480587"/>
    <lineage>
        <taxon>Eukaryota</taxon>
        <taxon>Fungi</taxon>
        <taxon>Dikarya</taxon>
        <taxon>Basidiomycota</taxon>
        <taxon>Agaricomycotina</taxon>
        <taxon>Agaricomycetes</taxon>
        <taxon>Agaricomycetidae</taxon>
        <taxon>Agaricales</taxon>
        <taxon>Agaricineae</taxon>
        <taxon>Strophariaceae</taxon>
        <taxon>Psilocybe</taxon>
    </lineage>
</organism>
<sequence>MPIPKLEPASTIFFLCDIQTKFKPAIYGYDHIVATANKMVKLAKLLDIPVVVTTQNARALGQTDSAIDLASLGPLLLGPVDKSLFSMLVSDVEAILSARPHIKSIVIFGIESHVCVMQTVLSILSAGMHTPYVVADGVSSCNSFEIPIAIDRMRTEGARIGTSESIAFQLMADASLPAFKAFSRLIKEEKDSTRRVGEALLQGVAAEEEKGKDVIVVSKY</sequence>
<protein>
    <recommendedName>
        <fullName evidence="2">Isochorismatase-like domain-containing protein</fullName>
    </recommendedName>
</protein>
<comment type="caution">
    <text evidence="3">The sequence shown here is derived from an EMBL/GenBank/DDBJ whole genome shotgun (WGS) entry which is preliminary data.</text>
</comment>
<feature type="domain" description="Isochorismatase-like" evidence="2">
    <location>
        <begin position="11"/>
        <end position="164"/>
    </location>
</feature>
<gene>
    <name evidence="3" type="ORF">D9619_001077</name>
</gene>
<evidence type="ECO:0000313" key="3">
    <source>
        <dbReference type="EMBL" id="KAF5322173.1"/>
    </source>
</evidence>
<dbReference type="InterPro" id="IPR000868">
    <property type="entry name" value="Isochorismatase-like_dom"/>
</dbReference>
<reference evidence="3 4" key="1">
    <citation type="journal article" date="2020" name="ISME J.">
        <title>Uncovering the hidden diversity of litter-decomposition mechanisms in mushroom-forming fungi.</title>
        <authorList>
            <person name="Floudas D."/>
            <person name="Bentzer J."/>
            <person name="Ahren D."/>
            <person name="Johansson T."/>
            <person name="Persson P."/>
            <person name="Tunlid A."/>
        </authorList>
    </citation>
    <scope>NUCLEOTIDE SEQUENCE [LARGE SCALE GENOMIC DNA]</scope>
    <source>
        <strain evidence="3 4">CBS 101986</strain>
    </source>
</reference>
<evidence type="ECO:0000259" key="2">
    <source>
        <dbReference type="Pfam" id="PF00857"/>
    </source>
</evidence>
<comment type="similarity">
    <text evidence="1">Belongs to the isochorismatase family.</text>
</comment>
<accession>A0A8H5BFL3</accession>
<dbReference type="Proteomes" id="UP000567179">
    <property type="component" value="Unassembled WGS sequence"/>
</dbReference>
<name>A0A8H5BFL3_9AGAR</name>
<dbReference type="PANTHER" id="PTHR14119:SF3">
    <property type="entry name" value="ISOCHORISMATASE DOMAIN-CONTAINING PROTEIN 2"/>
    <property type="match status" value="1"/>
</dbReference>
<dbReference type="Pfam" id="PF00857">
    <property type="entry name" value="Isochorismatase"/>
    <property type="match status" value="1"/>
</dbReference>
<dbReference type="SUPFAM" id="SSF52499">
    <property type="entry name" value="Isochorismatase-like hydrolases"/>
    <property type="match status" value="1"/>
</dbReference>
<dbReference type="InterPro" id="IPR036380">
    <property type="entry name" value="Isochorismatase-like_sf"/>
</dbReference>
<evidence type="ECO:0000256" key="1">
    <source>
        <dbReference type="ARBA" id="ARBA00006336"/>
    </source>
</evidence>
<dbReference type="PANTHER" id="PTHR14119">
    <property type="entry name" value="HYDROLASE"/>
    <property type="match status" value="1"/>
</dbReference>
<proteinExistence type="inferred from homology"/>
<dbReference type="Gene3D" id="3.40.50.850">
    <property type="entry name" value="Isochorismatase-like"/>
    <property type="match status" value="1"/>
</dbReference>